<keyword evidence="4" id="KW-0949">S-adenosyl-L-methionine</keyword>
<evidence type="ECO:0000256" key="2">
    <source>
        <dbReference type="ARBA" id="ARBA00022603"/>
    </source>
</evidence>
<dbReference type="Pfam" id="PF00145">
    <property type="entry name" value="DNA_methylase"/>
    <property type="match status" value="2"/>
</dbReference>
<dbReference type="GO" id="GO:0032259">
    <property type="term" value="P:methylation"/>
    <property type="evidence" value="ECO:0007669"/>
    <property type="project" value="UniProtKB-KW"/>
</dbReference>
<evidence type="ECO:0000256" key="7">
    <source>
        <dbReference type="SAM" id="MobiDB-lite"/>
    </source>
</evidence>
<dbReference type="GO" id="GO:0009307">
    <property type="term" value="P:DNA restriction-modification system"/>
    <property type="evidence" value="ECO:0007669"/>
    <property type="project" value="UniProtKB-KW"/>
</dbReference>
<dbReference type="PANTHER" id="PTHR10629">
    <property type="entry name" value="CYTOSINE-SPECIFIC METHYLTRANSFERASE"/>
    <property type="match status" value="1"/>
</dbReference>
<dbReference type="EMBL" id="CP059319">
    <property type="protein sequence ID" value="QTH19695.1"/>
    <property type="molecule type" value="Genomic_DNA"/>
</dbReference>
<comment type="catalytic activity">
    <reaction evidence="6">
        <text>a 2'-deoxycytidine in DNA + S-adenosyl-L-methionine = a 5-methyl-2'-deoxycytidine in DNA + S-adenosyl-L-homocysteine + H(+)</text>
        <dbReference type="Rhea" id="RHEA:13681"/>
        <dbReference type="Rhea" id="RHEA-COMP:11369"/>
        <dbReference type="Rhea" id="RHEA-COMP:11370"/>
        <dbReference type="ChEBI" id="CHEBI:15378"/>
        <dbReference type="ChEBI" id="CHEBI:57856"/>
        <dbReference type="ChEBI" id="CHEBI:59789"/>
        <dbReference type="ChEBI" id="CHEBI:85452"/>
        <dbReference type="ChEBI" id="CHEBI:85454"/>
        <dbReference type="EC" id="2.1.1.37"/>
    </reaction>
</comment>
<dbReference type="PANTHER" id="PTHR10629:SF52">
    <property type="entry name" value="DNA (CYTOSINE-5)-METHYLTRANSFERASE 1"/>
    <property type="match status" value="1"/>
</dbReference>
<reference evidence="8" key="1">
    <citation type="submission" date="2020-07" db="EMBL/GenBank/DDBJ databases">
        <authorList>
            <person name="Camacho E."/>
        </authorList>
    </citation>
    <scope>NUCLEOTIDE SEQUENCE</scope>
    <source>
        <strain evidence="8">MPO218</strain>
    </source>
</reference>
<dbReference type="GO" id="GO:0044027">
    <property type="term" value="P:negative regulation of gene expression via chromosomal CpG island methylation"/>
    <property type="evidence" value="ECO:0007669"/>
    <property type="project" value="TreeGrafter"/>
</dbReference>
<evidence type="ECO:0000256" key="5">
    <source>
        <dbReference type="ARBA" id="ARBA00022747"/>
    </source>
</evidence>
<evidence type="ECO:0000256" key="4">
    <source>
        <dbReference type="ARBA" id="ARBA00022691"/>
    </source>
</evidence>
<reference evidence="8" key="2">
    <citation type="submission" date="2021-04" db="EMBL/GenBank/DDBJ databases">
        <title>Isolation and genomic analysis of the ibuprofen-degrading bacterium Sphingomonas strain MPO218.</title>
        <authorList>
            <person name="Aulestia M."/>
            <person name="Flores A."/>
            <person name="Mangas E.L."/>
            <person name="Perez-Pulido A.J."/>
            <person name="Santero E."/>
            <person name="Camacho E.M."/>
        </authorList>
    </citation>
    <scope>NUCLEOTIDE SEQUENCE</scope>
    <source>
        <strain evidence="8">MPO218</strain>
    </source>
</reference>
<evidence type="ECO:0000256" key="1">
    <source>
        <dbReference type="ARBA" id="ARBA00011975"/>
    </source>
</evidence>
<proteinExistence type="predicted"/>
<dbReference type="InterPro" id="IPR001525">
    <property type="entry name" value="C5_MeTfrase"/>
</dbReference>
<feature type="region of interest" description="Disordered" evidence="7">
    <location>
        <begin position="465"/>
        <end position="491"/>
    </location>
</feature>
<protein>
    <recommendedName>
        <fullName evidence="1">DNA (cytosine-5-)-methyltransferase</fullName>
        <ecNumber evidence="1">2.1.1.37</ecNumber>
    </recommendedName>
</protein>
<dbReference type="Gene3D" id="3.90.120.10">
    <property type="entry name" value="DNA Methylase, subunit A, domain 2"/>
    <property type="match status" value="1"/>
</dbReference>
<evidence type="ECO:0000313" key="8">
    <source>
        <dbReference type="EMBL" id="QTH19695.1"/>
    </source>
</evidence>
<dbReference type="Gene3D" id="3.40.50.150">
    <property type="entry name" value="Vaccinia Virus protein VP39"/>
    <property type="match status" value="1"/>
</dbReference>
<keyword evidence="2 8" id="KW-0489">Methyltransferase</keyword>
<keyword evidence="5" id="KW-0680">Restriction system</keyword>
<dbReference type="GO" id="GO:0003677">
    <property type="term" value="F:DNA binding"/>
    <property type="evidence" value="ECO:0007669"/>
    <property type="project" value="TreeGrafter"/>
</dbReference>
<sequence length="655" mass="70756">MYQQGLFIDGFAGGGGASTGIAMAIGREVDHAINHSETAIAIHKANHPSTDHHCTDIRIPMLPRAVTKGQRVWGAWFSPDCKEYSKAKGGPVKDRSIRALCWEVIHWIEEVDPEVAYLENVEEFEYAAPLDRNGVPIAELSGKDFQKFVRMIRRTGRVVDWKKLRACDYGAPTSRLRLYMVMKKKIPGVKTVIVWPKPTHAPANDNRVLSGELQPYRTAAECIDWSIPCPSIFDRKKDLVDATNRRVAHGVMRHVVLAAQRGVRPFIVPVTHSKGWSRTHDSLDPLRTITTANGGELAAVDVGLAPHITKFRKGSAGTPVSDAMPTVSANGESNHPGGAVPLGVVGATLYRTRNGERKGQAPRALDPDKPLGVVAAEASGFGLAQVSAAPLIDRQFSGSTPQPADEPIGATMAGGGGKSAQVSAFLTRFYGSDKRAAGGDPKVPLPTTRAGGTHHGVVTAHLEQANGGPRNLNSAGRDARRPLSTATTTGSQQRIVETTLIEEGSLPPEMLERATMVAAFLVKYYGTDGESETAQHQPVDRPLDAITTKARFAVVTVTIDAVTYVIVDIGLRMLKPRELARAQGFPDSYVLDPECWYTTKPSKKYPQGQRKFGRLPVHEQIKAIGNSVCPPVAAALVRANQPGLPIADPEWRMAA</sequence>
<dbReference type="InterPro" id="IPR050390">
    <property type="entry name" value="C5-Methyltransferase"/>
</dbReference>
<dbReference type="InterPro" id="IPR029063">
    <property type="entry name" value="SAM-dependent_MTases_sf"/>
</dbReference>
<evidence type="ECO:0000313" key="9">
    <source>
        <dbReference type="Proteomes" id="UP000664914"/>
    </source>
</evidence>
<dbReference type="GO" id="GO:0003886">
    <property type="term" value="F:DNA (cytosine-5-)-methyltransferase activity"/>
    <property type="evidence" value="ECO:0007669"/>
    <property type="project" value="UniProtKB-EC"/>
</dbReference>
<name>A0A975HBR8_9SPHN</name>
<dbReference type="AlphaFoldDB" id="A0A975HBR8"/>
<dbReference type="EC" id="2.1.1.37" evidence="1"/>
<evidence type="ECO:0000256" key="6">
    <source>
        <dbReference type="ARBA" id="ARBA00047422"/>
    </source>
</evidence>
<dbReference type="SUPFAM" id="SSF53335">
    <property type="entry name" value="S-adenosyl-L-methionine-dependent methyltransferases"/>
    <property type="match status" value="1"/>
</dbReference>
<gene>
    <name evidence="8" type="ORF">HRJ34_15085</name>
</gene>
<keyword evidence="3" id="KW-0808">Transferase</keyword>
<organism evidence="8 9">
    <name type="scientific">Rhizorhabdus wittichii</name>
    <dbReference type="NCBI Taxonomy" id="160791"/>
    <lineage>
        <taxon>Bacteria</taxon>
        <taxon>Pseudomonadati</taxon>
        <taxon>Pseudomonadota</taxon>
        <taxon>Alphaproteobacteria</taxon>
        <taxon>Sphingomonadales</taxon>
        <taxon>Sphingomonadaceae</taxon>
        <taxon>Rhizorhabdus</taxon>
    </lineage>
</organism>
<dbReference type="Proteomes" id="UP000664914">
    <property type="component" value="Chromosome"/>
</dbReference>
<accession>A0A975HBR8</accession>
<evidence type="ECO:0000256" key="3">
    <source>
        <dbReference type="ARBA" id="ARBA00022679"/>
    </source>
</evidence>
<dbReference type="REBASE" id="484307">
    <property type="entry name" value="M.Swi218ORF15085P"/>
</dbReference>
<dbReference type="RefSeq" id="WP_208631677.1">
    <property type="nucleotide sequence ID" value="NZ_CP059319.1"/>
</dbReference>